<sequence length="162" mass="17144">MIALIPILTLLAALGSGLMAGLFFAFSSFVMAALARLPADQGITAMNSINVTILNLSFSVAFFGTTILCLGLGVVGFLRWSEPGSIWLVAGSLLFLIGTIAVTMIFNVPLNDALATANPASPESAALWTRYLAQWLPWNHVRALTSIAALISFILAFARQSA</sequence>
<accession>A0A849VSZ5</accession>
<dbReference type="EMBL" id="JABUMX010000002">
    <property type="protein sequence ID" value="NTS31180.1"/>
    <property type="molecule type" value="Genomic_DNA"/>
</dbReference>
<dbReference type="Proteomes" id="UP000550508">
    <property type="component" value="Unassembled WGS sequence"/>
</dbReference>
<reference evidence="2 3" key="1">
    <citation type="submission" date="2020-05" db="EMBL/GenBank/DDBJ databases">
        <authorList>
            <person name="Kim M.K."/>
        </authorList>
    </citation>
    <scope>NUCLEOTIDE SEQUENCE [LARGE SCALE GENOMIC DNA]</scope>
    <source>
        <strain evidence="2 3">BT25</strain>
    </source>
</reference>
<dbReference type="InterPro" id="IPR013901">
    <property type="entry name" value="Anthrone_oxy"/>
</dbReference>
<keyword evidence="1" id="KW-0812">Transmembrane</keyword>
<keyword evidence="1" id="KW-1133">Transmembrane helix</keyword>
<keyword evidence="1" id="KW-0472">Membrane</keyword>
<feature type="transmembrane region" description="Helical" evidence="1">
    <location>
        <begin position="56"/>
        <end position="78"/>
    </location>
</feature>
<evidence type="ECO:0000256" key="1">
    <source>
        <dbReference type="SAM" id="Phobius"/>
    </source>
</evidence>
<evidence type="ECO:0000313" key="3">
    <source>
        <dbReference type="Proteomes" id="UP000550508"/>
    </source>
</evidence>
<dbReference type="AlphaFoldDB" id="A0A849VSZ5"/>
<comment type="caution">
    <text evidence="2">The sequence shown here is derived from an EMBL/GenBank/DDBJ whole genome shotgun (WGS) entry which is preliminary data.</text>
</comment>
<organism evidence="2 3">
    <name type="scientific">Phyllobacterium pellucidum</name>
    <dbReference type="NCBI Taxonomy" id="2740464"/>
    <lineage>
        <taxon>Bacteria</taxon>
        <taxon>Pseudomonadati</taxon>
        <taxon>Pseudomonadota</taxon>
        <taxon>Alphaproteobacteria</taxon>
        <taxon>Hyphomicrobiales</taxon>
        <taxon>Phyllobacteriaceae</taxon>
        <taxon>Phyllobacterium</taxon>
    </lineage>
</organism>
<protein>
    <submittedName>
        <fullName evidence="2">DUF1772 domain-containing protein</fullName>
    </submittedName>
</protein>
<feature type="transmembrane region" description="Helical" evidence="1">
    <location>
        <begin position="85"/>
        <end position="106"/>
    </location>
</feature>
<feature type="transmembrane region" description="Helical" evidence="1">
    <location>
        <begin position="140"/>
        <end position="158"/>
    </location>
</feature>
<gene>
    <name evidence="2" type="ORF">HQ945_07920</name>
</gene>
<proteinExistence type="predicted"/>
<name>A0A849VSZ5_9HYPH</name>
<evidence type="ECO:0000313" key="2">
    <source>
        <dbReference type="EMBL" id="NTS31180.1"/>
    </source>
</evidence>
<keyword evidence="3" id="KW-1185">Reference proteome</keyword>
<dbReference type="RefSeq" id="WP_113280733.1">
    <property type="nucleotide sequence ID" value="NZ_JABUMX010000002.1"/>
</dbReference>
<dbReference type="Pfam" id="PF08592">
    <property type="entry name" value="Anthrone_oxy"/>
    <property type="match status" value="1"/>
</dbReference>